<evidence type="ECO:0000313" key="5">
    <source>
        <dbReference type="EMBL" id="OQO14864.1"/>
    </source>
</evidence>
<feature type="compositionally biased region" description="Polar residues" evidence="2">
    <location>
        <begin position="1"/>
        <end position="10"/>
    </location>
</feature>
<evidence type="ECO:0000259" key="4">
    <source>
        <dbReference type="PROSITE" id="PS50048"/>
    </source>
</evidence>
<dbReference type="InterPro" id="IPR036864">
    <property type="entry name" value="Zn2-C6_fun-type_DNA-bd_sf"/>
</dbReference>
<dbReference type="Gene3D" id="1.10.510.10">
    <property type="entry name" value="Transferase(Phosphotransferase) domain 1"/>
    <property type="match status" value="1"/>
</dbReference>
<dbReference type="InterPro" id="IPR052780">
    <property type="entry name" value="AAA_Catabolism_Regulators"/>
</dbReference>
<dbReference type="PROSITE" id="PS50048">
    <property type="entry name" value="ZN2_CY6_FUNGAL_2"/>
    <property type="match status" value="1"/>
</dbReference>
<evidence type="ECO:0000256" key="1">
    <source>
        <dbReference type="ARBA" id="ARBA00023242"/>
    </source>
</evidence>
<dbReference type="FunFam" id="4.10.240.10:FF:000012">
    <property type="entry name" value="C6 transcription factor"/>
    <property type="match status" value="1"/>
</dbReference>
<dbReference type="GO" id="GO:0009074">
    <property type="term" value="P:aromatic amino acid family catabolic process"/>
    <property type="evidence" value="ECO:0007669"/>
    <property type="project" value="TreeGrafter"/>
</dbReference>
<dbReference type="SUPFAM" id="SSF57701">
    <property type="entry name" value="Zn2/Cys6 DNA-binding domain"/>
    <property type="match status" value="1"/>
</dbReference>
<feature type="compositionally biased region" description="Acidic residues" evidence="2">
    <location>
        <begin position="495"/>
        <end position="504"/>
    </location>
</feature>
<evidence type="ECO:0000256" key="2">
    <source>
        <dbReference type="SAM" id="MobiDB-lite"/>
    </source>
</evidence>
<feature type="region of interest" description="Disordered" evidence="2">
    <location>
        <begin position="34"/>
        <end position="53"/>
    </location>
</feature>
<evidence type="ECO:0008006" key="7">
    <source>
        <dbReference type="Google" id="ProtNLM"/>
    </source>
</evidence>
<dbReference type="Pfam" id="PF00069">
    <property type="entry name" value="Pkinase"/>
    <property type="match status" value="1"/>
</dbReference>
<dbReference type="Pfam" id="PF00172">
    <property type="entry name" value="Zn_clus"/>
    <property type="match status" value="1"/>
</dbReference>
<accession>A0A1V8TU77</accession>
<feature type="compositionally biased region" description="Polar residues" evidence="2">
    <location>
        <begin position="574"/>
        <end position="585"/>
    </location>
</feature>
<dbReference type="SMART" id="SM00220">
    <property type="entry name" value="S_TKc"/>
    <property type="match status" value="1"/>
</dbReference>
<dbReference type="SUPFAM" id="SSF56112">
    <property type="entry name" value="Protein kinase-like (PK-like)"/>
    <property type="match status" value="1"/>
</dbReference>
<feature type="domain" description="Protein kinase" evidence="3">
    <location>
        <begin position="60"/>
        <end position="371"/>
    </location>
</feature>
<keyword evidence="1" id="KW-0539">Nucleus</keyword>
<dbReference type="Gene3D" id="4.10.240.10">
    <property type="entry name" value="Zn(2)-C6 fungal-type DNA-binding domain"/>
    <property type="match status" value="1"/>
</dbReference>
<dbReference type="InterPro" id="IPR001138">
    <property type="entry name" value="Zn2Cys6_DnaBD"/>
</dbReference>
<proteinExistence type="predicted"/>
<dbReference type="PANTHER" id="PTHR31644:SF2">
    <property type="entry name" value="TRANSCRIPTIONAL ACTIVATOR ARO80-RELATED"/>
    <property type="match status" value="1"/>
</dbReference>
<reference evidence="6" key="1">
    <citation type="submission" date="2017-03" db="EMBL/GenBank/DDBJ databases">
        <title>Genomes of endolithic fungi from Antarctica.</title>
        <authorList>
            <person name="Coleine C."/>
            <person name="Masonjones S."/>
            <person name="Stajich J.E."/>
        </authorList>
    </citation>
    <scope>NUCLEOTIDE SEQUENCE [LARGE SCALE GENOMIC DNA]</scope>
    <source>
        <strain evidence="6">CCFEE 5527</strain>
    </source>
</reference>
<feature type="region of interest" description="Disordered" evidence="2">
    <location>
        <begin position="392"/>
        <end position="417"/>
    </location>
</feature>
<feature type="compositionally biased region" description="Acidic residues" evidence="2">
    <location>
        <begin position="470"/>
        <end position="483"/>
    </location>
</feature>
<dbReference type="InParanoid" id="A0A1V8TU77"/>
<dbReference type="GO" id="GO:0008270">
    <property type="term" value="F:zinc ion binding"/>
    <property type="evidence" value="ECO:0007669"/>
    <property type="project" value="InterPro"/>
</dbReference>
<dbReference type="Proteomes" id="UP000192596">
    <property type="component" value="Unassembled WGS sequence"/>
</dbReference>
<feature type="compositionally biased region" description="Polar residues" evidence="2">
    <location>
        <begin position="392"/>
        <end position="401"/>
    </location>
</feature>
<organism evidence="5 6">
    <name type="scientific">Cryoendolithus antarcticus</name>
    <dbReference type="NCBI Taxonomy" id="1507870"/>
    <lineage>
        <taxon>Eukaryota</taxon>
        <taxon>Fungi</taxon>
        <taxon>Dikarya</taxon>
        <taxon>Ascomycota</taxon>
        <taxon>Pezizomycotina</taxon>
        <taxon>Dothideomycetes</taxon>
        <taxon>Dothideomycetidae</taxon>
        <taxon>Cladosporiales</taxon>
        <taxon>Cladosporiaceae</taxon>
        <taxon>Cryoendolithus</taxon>
    </lineage>
</organism>
<sequence>MTASIDSLTSRVVPPQTIPEGKPVDHLFEENVEQNASPLTSPVEPKPDDEGQSIGLENEYIIGRTINYGGFGVVKEVHTLNTQTGDRIVRAVKIIRKQAAGGDESVSDKAQQDLDHEVSVWRHLKHRHILLLHAVYETDFATFCVMDLNVGGTLFDLVRKARLAASPNDKHKGLPPHLAKRYAYQLACALRYLHEDIRVCHRDVKLENCLIDLTSPNAETEGGNLRLCDFGLADFLHSGSIDEGSTDPAGLAPLNAVDQSSHHRASSSVIGTLEYASPKGLSVNRKLFETAGDVWAYGVIVYALCTGELPFRHSMPSKTVELILHSDWDVNALRLAAAGGGEEVIELVRGCLELDIDLRLTIGDALRSEWFEGYGAGSAISNGHLSFDIQPQAQGRSSSLAQDRPPSQPQTKDPAIHQRTYQACIPCRRRKVRCDLGSVDSPHDPPCLRCRREAKECFFSATRRKKKGAEEDDSVSIEPEELDQPGRKRLRASTVEEDDEEIEYEERPRTPGGSLGRLQPLRRPDSNTKQQPYGDEDIKVSDQTTAILQASEVHSGHDALKVLYEAAQRVRPRSMSSTTRPNFNGPSPSSLPPATSPIVEKMSSSGMTSAPMGAYQSDPMWKTRIGSMTSKDGTVDSLPQDPVAYASALKAWSRFRFVRAGWFTAKEAVAYIDYFYKYLSPLTPVALPDFRPYDSHVRLLTQEPMLTITILLVASRHMNLEGPGSKSRPYEIHHKLWTYLQGMVNRVVWGQEQMGGGFCGAGAEPAADVNPLSRKGLRTLGTVESLILITEWHPRAMHFPPDEQDDDLMMPEVFLPVDDDSTEDPANKGIGGQRMDSWLEPCWRSDRLCWMLLGMAMSLAFEIGVFDKSEWQRHAVSTSGQPLSAEGLTAYDKRRGNVRDLLLVYVTLTSGRLGLTSMLPSNYSKPEDSDLYKRALGQHDSVQQTVMHFWLRLAATLRDGNQRIFANKAFTRDLIKNGNYKDALEQAQRPFIQWHADFERCAIISKYMRYILEIEYDYCRVYLNALALQAVAERCANEYPIQIVGQAPDFARSAVTTNGMRTDTAITPQTLAKWLGGDRKYMIEVRDAACHLLKVVVDGLYPGQYLKHTPVRTYFRIVSVAIMLLKSFSLGASEADVADSLKLVDRTVEAIRTCIVDDVHVASRFADLLDTLTQNLKPRLVRISADGRSAGHTRRPSQHSTPVHPTSQFATNGNGHGHGMSTNQQASAGAYAPQQHQQQQWTYSPSPANAATNPLFGISNDAYDYSDNNFSIMPPPSFGLHSPTGSNQNNTNNLSANLMPPSSNTGYNFGGYGNGDDMGDWLALPLDPLLNMSGDTYVTQTMYGPEVGGQDMLELLLGAPGTQGPQGGNGY</sequence>
<dbReference type="GO" id="GO:0005634">
    <property type="term" value="C:nucleus"/>
    <property type="evidence" value="ECO:0007669"/>
    <property type="project" value="TreeGrafter"/>
</dbReference>
<evidence type="ECO:0000313" key="6">
    <source>
        <dbReference type="Proteomes" id="UP000192596"/>
    </source>
</evidence>
<dbReference type="CDD" id="cd00067">
    <property type="entry name" value="GAL4"/>
    <property type="match status" value="1"/>
</dbReference>
<name>A0A1V8TU77_9PEZI</name>
<protein>
    <recommendedName>
        <fullName evidence="7">Protein kinase domain-containing protein</fullName>
    </recommendedName>
</protein>
<dbReference type="PROSITE" id="PS50011">
    <property type="entry name" value="PROTEIN_KINASE_DOM"/>
    <property type="match status" value="1"/>
</dbReference>
<feature type="region of interest" description="Disordered" evidence="2">
    <location>
        <begin position="570"/>
        <end position="610"/>
    </location>
</feature>
<dbReference type="FunCoup" id="A0A1V8TU77">
    <property type="interactions" value="479"/>
</dbReference>
<gene>
    <name evidence="5" type="ORF">B0A48_00246</name>
</gene>
<dbReference type="InterPro" id="IPR000719">
    <property type="entry name" value="Prot_kinase_dom"/>
</dbReference>
<dbReference type="GO" id="GO:0000981">
    <property type="term" value="F:DNA-binding transcription factor activity, RNA polymerase II-specific"/>
    <property type="evidence" value="ECO:0007669"/>
    <property type="project" value="InterPro"/>
</dbReference>
<dbReference type="STRING" id="1507870.A0A1V8TU77"/>
<feature type="region of interest" description="Disordered" evidence="2">
    <location>
        <begin position="1184"/>
        <end position="1248"/>
    </location>
</feature>
<dbReference type="InterPro" id="IPR008271">
    <property type="entry name" value="Ser/Thr_kinase_AS"/>
</dbReference>
<keyword evidence="6" id="KW-1185">Reference proteome</keyword>
<feature type="domain" description="Zn(2)-C6 fungal-type" evidence="4">
    <location>
        <begin position="423"/>
        <end position="459"/>
    </location>
</feature>
<comment type="caution">
    <text evidence="5">The sequence shown here is derived from an EMBL/GenBank/DDBJ whole genome shotgun (WGS) entry which is preliminary data.</text>
</comment>
<dbReference type="EMBL" id="NAJO01000001">
    <property type="protein sequence ID" value="OQO14864.1"/>
    <property type="molecule type" value="Genomic_DNA"/>
</dbReference>
<dbReference type="GO" id="GO:0004672">
    <property type="term" value="F:protein kinase activity"/>
    <property type="evidence" value="ECO:0007669"/>
    <property type="project" value="InterPro"/>
</dbReference>
<feature type="region of interest" description="Disordered" evidence="2">
    <location>
        <begin position="1"/>
        <end position="24"/>
    </location>
</feature>
<dbReference type="InterPro" id="IPR011009">
    <property type="entry name" value="Kinase-like_dom_sf"/>
</dbReference>
<dbReference type="PANTHER" id="PTHR31644">
    <property type="entry name" value="TRANSCRIPTIONAL ACTIVATOR ARO80-RELATED"/>
    <property type="match status" value="1"/>
</dbReference>
<dbReference type="GO" id="GO:0045944">
    <property type="term" value="P:positive regulation of transcription by RNA polymerase II"/>
    <property type="evidence" value="ECO:0007669"/>
    <property type="project" value="TreeGrafter"/>
</dbReference>
<feature type="region of interest" description="Disordered" evidence="2">
    <location>
        <begin position="462"/>
        <end position="538"/>
    </location>
</feature>
<feature type="compositionally biased region" description="Polar residues" evidence="2">
    <location>
        <begin position="1198"/>
        <end position="1213"/>
    </location>
</feature>
<dbReference type="SMART" id="SM00066">
    <property type="entry name" value="GAL4"/>
    <property type="match status" value="1"/>
</dbReference>
<dbReference type="GO" id="GO:0005524">
    <property type="term" value="F:ATP binding"/>
    <property type="evidence" value="ECO:0007669"/>
    <property type="project" value="InterPro"/>
</dbReference>
<dbReference type="PROSITE" id="PS00463">
    <property type="entry name" value="ZN2_CY6_FUNGAL_1"/>
    <property type="match status" value="1"/>
</dbReference>
<evidence type="ECO:0000259" key="3">
    <source>
        <dbReference type="PROSITE" id="PS50011"/>
    </source>
</evidence>
<dbReference type="PROSITE" id="PS00108">
    <property type="entry name" value="PROTEIN_KINASE_ST"/>
    <property type="match status" value="1"/>
</dbReference>
<dbReference type="OrthoDB" id="2262349at2759"/>